<dbReference type="EMBL" id="ML208310">
    <property type="protein sequence ID" value="TFK70644.1"/>
    <property type="molecule type" value="Genomic_DNA"/>
</dbReference>
<protein>
    <submittedName>
        <fullName evidence="1">Uncharacterized protein</fullName>
    </submittedName>
</protein>
<evidence type="ECO:0000313" key="2">
    <source>
        <dbReference type="Proteomes" id="UP000308600"/>
    </source>
</evidence>
<sequence>MHWNPARNPVTVGQVIPFLLFQIRFRIGFDIITSLPASTYIAGVLTSAHSLQQNSPWASYRGPFLLLYQLIMLPRRLWPLLLCSWTLLYTDMGCPLAIRMNRFRRFFPNGHVPRDRSPSRFPMHPSSPDLATNITNASGPNSGLGLRPDPNQSTSWLRI</sequence>
<dbReference type="Proteomes" id="UP000308600">
    <property type="component" value="Unassembled WGS sequence"/>
</dbReference>
<keyword evidence="2" id="KW-1185">Reference proteome</keyword>
<evidence type="ECO:0000313" key="1">
    <source>
        <dbReference type="EMBL" id="TFK70644.1"/>
    </source>
</evidence>
<accession>A0ACD3AY76</accession>
<gene>
    <name evidence="1" type="ORF">BDN72DRAFT_940063</name>
</gene>
<reference evidence="1 2" key="1">
    <citation type="journal article" date="2019" name="Nat. Ecol. Evol.">
        <title>Megaphylogeny resolves global patterns of mushroom evolution.</title>
        <authorList>
            <person name="Varga T."/>
            <person name="Krizsan K."/>
            <person name="Foldi C."/>
            <person name="Dima B."/>
            <person name="Sanchez-Garcia M."/>
            <person name="Sanchez-Ramirez S."/>
            <person name="Szollosi G.J."/>
            <person name="Szarkandi J.G."/>
            <person name="Papp V."/>
            <person name="Albert L."/>
            <person name="Andreopoulos W."/>
            <person name="Angelini C."/>
            <person name="Antonin V."/>
            <person name="Barry K.W."/>
            <person name="Bougher N.L."/>
            <person name="Buchanan P."/>
            <person name="Buyck B."/>
            <person name="Bense V."/>
            <person name="Catcheside P."/>
            <person name="Chovatia M."/>
            <person name="Cooper J."/>
            <person name="Damon W."/>
            <person name="Desjardin D."/>
            <person name="Finy P."/>
            <person name="Geml J."/>
            <person name="Haridas S."/>
            <person name="Hughes K."/>
            <person name="Justo A."/>
            <person name="Karasinski D."/>
            <person name="Kautmanova I."/>
            <person name="Kiss B."/>
            <person name="Kocsube S."/>
            <person name="Kotiranta H."/>
            <person name="LaButti K.M."/>
            <person name="Lechner B.E."/>
            <person name="Liimatainen K."/>
            <person name="Lipzen A."/>
            <person name="Lukacs Z."/>
            <person name="Mihaltcheva S."/>
            <person name="Morgado L.N."/>
            <person name="Niskanen T."/>
            <person name="Noordeloos M.E."/>
            <person name="Ohm R.A."/>
            <person name="Ortiz-Santana B."/>
            <person name="Ovrebo C."/>
            <person name="Racz N."/>
            <person name="Riley R."/>
            <person name="Savchenko A."/>
            <person name="Shiryaev A."/>
            <person name="Soop K."/>
            <person name="Spirin V."/>
            <person name="Szebenyi C."/>
            <person name="Tomsovsky M."/>
            <person name="Tulloss R.E."/>
            <person name="Uehling J."/>
            <person name="Grigoriev I.V."/>
            <person name="Vagvolgyi C."/>
            <person name="Papp T."/>
            <person name="Martin F.M."/>
            <person name="Miettinen O."/>
            <person name="Hibbett D.S."/>
            <person name="Nagy L.G."/>
        </authorList>
    </citation>
    <scope>NUCLEOTIDE SEQUENCE [LARGE SCALE GENOMIC DNA]</scope>
    <source>
        <strain evidence="1 2">NL-1719</strain>
    </source>
</reference>
<organism evidence="1 2">
    <name type="scientific">Pluteus cervinus</name>
    <dbReference type="NCBI Taxonomy" id="181527"/>
    <lineage>
        <taxon>Eukaryota</taxon>
        <taxon>Fungi</taxon>
        <taxon>Dikarya</taxon>
        <taxon>Basidiomycota</taxon>
        <taxon>Agaricomycotina</taxon>
        <taxon>Agaricomycetes</taxon>
        <taxon>Agaricomycetidae</taxon>
        <taxon>Agaricales</taxon>
        <taxon>Pluteineae</taxon>
        <taxon>Pluteaceae</taxon>
        <taxon>Pluteus</taxon>
    </lineage>
</organism>
<proteinExistence type="predicted"/>
<name>A0ACD3AY76_9AGAR</name>